<dbReference type="InterPro" id="IPR007404">
    <property type="entry name" value="YdjM-like"/>
</dbReference>
<sequence>MHRRGHVGITLLGVSPVLYLLLPDRPFLSLLSLGVFVVEPLPDYDQRIEWFEHRKTSHSLLTAGIIGGVCAGLGWMGGSHVTVPVADWLLSIAASDDTTLAWIAAQLGLLDAPTLALVGVWIGTGGVLLHLAGDIITVSGIQPLLPFSGRTISLSSLYADNRTANIGFFLLGWLSLLVVSLLTTPLGDAVRTISEIIPGIWT</sequence>
<keyword evidence="1" id="KW-1133">Transmembrane helix</keyword>
<organism evidence="2 3">
    <name type="scientific">Halocatena pleomorpha</name>
    <dbReference type="NCBI Taxonomy" id="1785090"/>
    <lineage>
        <taxon>Archaea</taxon>
        <taxon>Methanobacteriati</taxon>
        <taxon>Methanobacteriota</taxon>
        <taxon>Stenosarchaea group</taxon>
        <taxon>Halobacteria</taxon>
        <taxon>Halobacteriales</taxon>
        <taxon>Natronomonadaceae</taxon>
        <taxon>Halocatena</taxon>
    </lineage>
</organism>
<evidence type="ECO:0000256" key="1">
    <source>
        <dbReference type="SAM" id="Phobius"/>
    </source>
</evidence>
<dbReference type="OrthoDB" id="118042at2157"/>
<evidence type="ECO:0008006" key="4">
    <source>
        <dbReference type="Google" id="ProtNLM"/>
    </source>
</evidence>
<reference evidence="2 3" key="1">
    <citation type="submission" date="2018-11" db="EMBL/GenBank/DDBJ databases">
        <title>Taxonoimc description of Halomarina strain SPP-AMP-1.</title>
        <authorList>
            <person name="Pal Y."/>
            <person name="Srinivasana K."/>
            <person name="Verma A."/>
            <person name="Kumar P."/>
        </authorList>
    </citation>
    <scope>NUCLEOTIDE SEQUENCE [LARGE SCALE GENOMIC DNA]</scope>
    <source>
        <strain evidence="2 3">SPP-AMP-1</strain>
    </source>
</reference>
<feature type="transmembrane region" description="Helical" evidence="1">
    <location>
        <begin position="99"/>
        <end position="120"/>
    </location>
</feature>
<feature type="transmembrane region" description="Helical" evidence="1">
    <location>
        <begin position="127"/>
        <end position="145"/>
    </location>
</feature>
<feature type="transmembrane region" description="Helical" evidence="1">
    <location>
        <begin position="165"/>
        <end position="184"/>
    </location>
</feature>
<comment type="caution">
    <text evidence="2">The sequence shown here is derived from an EMBL/GenBank/DDBJ whole genome shotgun (WGS) entry which is preliminary data.</text>
</comment>
<dbReference type="RefSeq" id="WP_124955129.1">
    <property type="nucleotide sequence ID" value="NZ_RRCH01000023.1"/>
</dbReference>
<keyword evidence="3" id="KW-1185">Reference proteome</keyword>
<dbReference type="Proteomes" id="UP000282322">
    <property type="component" value="Unassembled WGS sequence"/>
</dbReference>
<dbReference type="AlphaFoldDB" id="A0A3P3R9C6"/>
<name>A0A3P3R9C6_9EURY</name>
<dbReference type="Pfam" id="PF04307">
    <property type="entry name" value="YdjM"/>
    <property type="match status" value="1"/>
</dbReference>
<protein>
    <recommendedName>
        <fullName evidence="4">Metal-dependent hydrolase</fullName>
    </recommendedName>
</protein>
<proteinExistence type="predicted"/>
<gene>
    <name evidence="2" type="ORF">EIK79_10750</name>
</gene>
<accession>A0A3P3R9C6</accession>
<keyword evidence="1" id="KW-0472">Membrane</keyword>
<evidence type="ECO:0000313" key="2">
    <source>
        <dbReference type="EMBL" id="RRJ30057.1"/>
    </source>
</evidence>
<dbReference type="EMBL" id="RRCH01000023">
    <property type="protein sequence ID" value="RRJ30057.1"/>
    <property type="molecule type" value="Genomic_DNA"/>
</dbReference>
<evidence type="ECO:0000313" key="3">
    <source>
        <dbReference type="Proteomes" id="UP000282322"/>
    </source>
</evidence>
<feature type="transmembrane region" description="Helical" evidence="1">
    <location>
        <begin position="60"/>
        <end position="79"/>
    </location>
</feature>
<keyword evidence="1" id="KW-0812">Transmembrane</keyword>